<reference evidence="2 3" key="1">
    <citation type="submission" date="2017-04" db="EMBL/GenBank/DDBJ databases">
        <authorList>
            <person name="Afonso C.L."/>
            <person name="Miller P.J."/>
            <person name="Scott M.A."/>
            <person name="Spackman E."/>
            <person name="Goraichik I."/>
            <person name="Dimitrov K.M."/>
            <person name="Suarez D.L."/>
            <person name="Swayne D.E."/>
        </authorList>
    </citation>
    <scope>NUCLEOTIDE SEQUENCE [LARGE SCALE GENOMIC DNA]</scope>
    <source>
        <strain evidence="2 3">N3/975</strain>
    </source>
</reference>
<keyword evidence="1" id="KW-0812">Transmembrane</keyword>
<evidence type="ECO:0000313" key="3">
    <source>
        <dbReference type="Proteomes" id="UP000192940"/>
    </source>
</evidence>
<organism evidence="2 3">
    <name type="scientific">Paenibacillus uliginis N3/975</name>
    <dbReference type="NCBI Taxonomy" id="1313296"/>
    <lineage>
        <taxon>Bacteria</taxon>
        <taxon>Bacillati</taxon>
        <taxon>Bacillota</taxon>
        <taxon>Bacilli</taxon>
        <taxon>Bacillales</taxon>
        <taxon>Paenibacillaceae</taxon>
        <taxon>Paenibacillus</taxon>
    </lineage>
</organism>
<dbReference type="EMBL" id="LT840184">
    <property type="protein sequence ID" value="SMF89393.1"/>
    <property type="molecule type" value="Genomic_DNA"/>
</dbReference>
<gene>
    <name evidence="2" type="ORF">SAMN05661091_4631</name>
</gene>
<keyword evidence="1" id="KW-1133">Transmembrane helix</keyword>
<name>A0A1X7HNJ4_9BACL</name>
<evidence type="ECO:0000313" key="2">
    <source>
        <dbReference type="EMBL" id="SMF89393.1"/>
    </source>
</evidence>
<accession>A0A1X7HNJ4</accession>
<feature type="transmembrane region" description="Helical" evidence="1">
    <location>
        <begin position="6"/>
        <end position="23"/>
    </location>
</feature>
<keyword evidence="1" id="KW-0472">Membrane</keyword>
<dbReference type="AlphaFoldDB" id="A0A1X7HNJ4"/>
<proteinExistence type="predicted"/>
<evidence type="ECO:0000256" key="1">
    <source>
        <dbReference type="SAM" id="Phobius"/>
    </source>
</evidence>
<dbReference type="RefSeq" id="WP_208915357.1">
    <property type="nucleotide sequence ID" value="NZ_LT840184.1"/>
</dbReference>
<protein>
    <submittedName>
        <fullName evidence="2">Uncharacterized protein</fullName>
    </submittedName>
</protein>
<dbReference type="Proteomes" id="UP000192940">
    <property type="component" value="Chromosome I"/>
</dbReference>
<keyword evidence="3" id="KW-1185">Reference proteome</keyword>
<sequence length="87" mass="9937">MKLIILFVIIAAIVLLVLLYSLLSRRRHSNVVSLHKKKKLKDANGQTCSRCKKLQPLTFYANDAGIVRGLCKECKRTAEKHEELYPV</sequence>